<dbReference type="EMBL" id="LAQU01000006">
    <property type="protein sequence ID" value="KKB64040.1"/>
    <property type="molecule type" value="Genomic_DNA"/>
</dbReference>
<name>A0A0F5K297_9BURK</name>
<protein>
    <submittedName>
        <fullName evidence="2">Uncharacterized protein</fullName>
    </submittedName>
</protein>
<gene>
    <name evidence="2" type="ORF">WM40_08260</name>
</gene>
<accession>A0A0F5K297</accession>
<dbReference type="RefSeq" id="WP_046152627.1">
    <property type="nucleotide sequence ID" value="NZ_CADFGU010000002.1"/>
</dbReference>
<proteinExistence type="predicted"/>
<dbReference type="Proteomes" id="UP000033618">
    <property type="component" value="Unassembled WGS sequence"/>
</dbReference>
<comment type="caution">
    <text evidence="2">The sequence shown here is derived from an EMBL/GenBank/DDBJ whole genome shotgun (WGS) entry which is preliminary data.</text>
</comment>
<organism evidence="2 3">
    <name type="scientific">Robbsia andropogonis</name>
    <dbReference type="NCBI Taxonomy" id="28092"/>
    <lineage>
        <taxon>Bacteria</taxon>
        <taxon>Pseudomonadati</taxon>
        <taxon>Pseudomonadota</taxon>
        <taxon>Betaproteobacteria</taxon>
        <taxon>Burkholderiales</taxon>
        <taxon>Burkholderiaceae</taxon>
        <taxon>Robbsia</taxon>
    </lineage>
</organism>
<keyword evidence="3" id="KW-1185">Reference proteome</keyword>
<feature type="region of interest" description="Disordered" evidence="1">
    <location>
        <begin position="137"/>
        <end position="180"/>
    </location>
</feature>
<sequence length="197" mass="21970">MDRSLVSALHGLTDLIALHLVDTPASGRHYVGFNRSLSAIRVRELTLVGGDFTHYTALALAANCFLQDVTLVDLELTREWTLTILKSYSIRSLTLVRPRAALHSRYPESMRAPLVDKSWLDFVSRGTWIDIRYEETDEQATRENHAGPSFAQQTNAKTPTAPSPAHPPTSTASTAHEKDVMDKATKRIDLGWTMARL</sequence>
<dbReference type="PATRIC" id="fig|28092.6.peg.1957"/>
<evidence type="ECO:0000313" key="2">
    <source>
        <dbReference type="EMBL" id="KKB64040.1"/>
    </source>
</evidence>
<dbReference type="AlphaFoldDB" id="A0A0F5K297"/>
<reference evidence="2 3" key="1">
    <citation type="submission" date="2015-03" db="EMBL/GenBank/DDBJ databases">
        <title>Draft Genome Sequence of Burkholderia andropogonis type strain ICMP2807, isolated from Sorghum bicolor.</title>
        <authorList>
            <person name="Lopes-Santos L."/>
            <person name="Castro D.B."/>
            <person name="Ottoboni L.M."/>
            <person name="Park D."/>
            <person name="Weirc B.S."/>
            <person name="Destefano S.A."/>
        </authorList>
    </citation>
    <scope>NUCLEOTIDE SEQUENCE [LARGE SCALE GENOMIC DNA]</scope>
    <source>
        <strain evidence="2 3">ICMP2807</strain>
    </source>
</reference>
<evidence type="ECO:0000256" key="1">
    <source>
        <dbReference type="SAM" id="MobiDB-lite"/>
    </source>
</evidence>
<evidence type="ECO:0000313" key="3">
    <source>
        <dbReference type="Proteomes" id="UP000033618"/>
    </source>
</evidence>